<evidence type="ECO:0000256" key="4">
    <source>
        <dbReference type="RuleBase" id="RU004328"/>
    </source>
</evidence>
<keyword evidence="3" id="KW-0255">Endonuclease</keyword>
<dbReference type="GeneID" id="92210399"/>
<keyword evidence="3" id="KW-0378">Hydrolase</keyword>
<dbReference type="PANTHER" id="PTHR11240">
    <property type="entry name" value="RIBONUCLEASE T2"/>
    <property type="match status" value="1"/>
</dbReference>
<evidence type="ECO:0000313" key="6">
    <source>
        <dbReference type="EMBL" id="CAK9441334.1"/>
    </source>
</evidence>
<dbReference type="PROSITE" id="PS00531">
    <property type="entry name" value="RNASE_T2_2"/>
    <property type="match status" value="1"/>
</dbReference>
<comment type="similarity">
    <text evidence="1 4">Belongs to the RNase T2 family.</text>
</comment>
<feature type="signal peptide" evidence="5">
    <location>
        <begin position="1"/>
        <end position="24"/>
    </location>
</feature>
<feature type="chain" id="PRO_5046260951" description="ribonuclease T2" evidence="5">
    <location>
        <begin position="25"/>
        <end position="326"/>
    </location>
</feature>
<keyword evidence="3" id="KW-0540">Nuclease</keyword>
<dbReference type="InterPro" id="IPR001568">
    <property type="entry name" value="RNase_T2-like"/>
</dbReference>
<dbReference type="RefSeq" id="XP_066832141.1">
    <property type="nucleotide sequence ID" value="XM_066975510.1"/>
</dbReference>
<evidence type="ECO:0000256" key="1">
    <source>
        <dbReference type="ARBA" id="ARBA00007469"/>
    </source>
</evidence>
<name>A0ABP0ZS64_9ASCO</name>
<proteinExistence type="inferred from homology"/>
<keyword evidence="7" id="KW-1185">Reference proteome</keyword>
<evidence type="ECO:0000313" key="7">
    <source>
        <dbReference type="Proteomes" id="UP001497383"/>
    </source>
</evidence>
<evidence type="ECO:0000256" key="5">
    <source>
        <dbReference type="SAM" id="SignalP"/>
    </source>
</evidence>
<dbReference type="Gene3D" id="3.90.730.10">
    <property type="entry name" value="Ribonuclease T2-like"/>
    <property type="match status" value="1"/>
</dbReference>
<keyword evidence="5" id="KW-0732">Signal</keyword>
<accession>A0ABP0ZS64</accession>
<gene>
    <name evidence="6" type="ORF">LODBEIA_P52030</name>
</gene>
<protein>
    <recommendedName>
        <fullName evidence="2">ribonuclease T2</fullName>
        <ecNumber evidence="2">4.6.1.19</ecNumber>
    </recommendedName>
</protein>
<dbReference type="InterPro" id="IPR033130">
    <property type="entry name" value="RNase_T2_His_AS_2"/>
</dbReference>
<evidence type="ECO:0000256" key="3">
    <source>
        <dbReference type="ARBA" id="ARBA00022759"/>
    </source>
</evidence>
<dbReference type="Proteomes" id="UP001497383">
    <property type="component" value="Chromosome 6"/>
</dbReference>
<organism evidence="6 7">
    <name type="scientific">Lodderomyces beijingensis</name>
    <dbReference type="NCBI Taxonomy" id="1775926"/>
    <lineage>
        <taxon>Eukaryota</taxon>
        <taxon>Fungi</taxon>
        <taxon>Dikarya</taxon>
        <taxon>Ascomycota</taxon>
        <taxon>Saccharomycotina</taxon>
        <taxon>Pichiomycetes</taxon>
        <taxon>Debaryomycetaceae</taxon>
        <taxon>Candida/Lodderomyces clade</taxon>
        <taxon>Lodderomyces</taxon>
    </lineage>
</organism>
<dbReference type="EMBL" id="OZ022410">
    <property type="protein sequence ID" value="CAK9441334.1"/>
    <property type="molecule type" value="Genomic_DNA"/>
</dbReference>
<dbReference type="PANTHER" id="PTHR11240:SF22">
    <property type="entry name" value="RIBONUCLEASE T2"/>
    <property type="match status" value="1"/>
</dbReference>
<evidence type="ECO:0000256" key="2">
    <source>
        <dbReference type="ARBA" id="ARBA00012571"/>
    </source>
</evidence>
<dbReference type="Pfam" id="PF00445">
    <property type="entry name" value="Ribonuclease_T2"/>
    <property type="match status" value="1"/>
</dbReference>
<sequence length="326" mass="36541">MYGINSLTLAALTLAAQTIVATSAYAPYFAKSFHGHRTSADSSSEGNVYPVKDCSAFIDKSKNSWSCHNTSAIATEDQCCFENYGILMQAQFWDYNTTLLSVAVNGTARDIVKADVQSQVDSLYDDLKRTFTIHGLWNDHCDGKYSSNCQPDLEVSDERDNLTHLIGVEFNEPELLAVMKRYWINTLKSNVADQASIALWEHEYNKHGTCMNTLNPPCFDSGFKEHEQAVNFYKKTVEIWSQLDTYEFLAAAGIYPTVAKQYKLADVQRALADAHGGEVYVGCLDGAIDEIWYYHNLQGNVLTGTYKAIDSLTNSTCKENVWYIPK</sequence>
<dbReference type="EC" id="4.6.1.19" evidence="2"/>
<dbReference type="SUPFAM" id="SSF55895">
    <property type="entry name" value="Ribonuclease Rh-like"/>
    <property type="match status" value="1"/>
</dbReference>
<dbReference type="InterPro" id="IPR036430">
    <property type="entry name" value="RNase_T2-like_sf"/>
</dbReference>
<reference evidence="6 7" key="1">
    <citation type="submission" date="2024-03" db="EMBL/GenBank/DDBJ databases">
        <authorList>
            <person name="Brejova B."/>
        </authorList>
    </citation>
    <scope>NUCLEOTIDE SEQUENCE [LARGE SCALE GENOMIC DNA]</scope>
    <source>
        <strain evidence="6 7">CBS 14171</strain>
    </source>
</reference>